<keyword evidence="3" id="KW-1185">Reference proteome</keyword>
<gene>
    <name evidence="2" type="ORF">pipiens_003881</name>
</gene>
<dbReference type="PANTHER" id="PTHR12746:SF2">
    <property type="entry name" value="60S RIBOSOMAL EXPORT PROTEIN NMD3"/>
    <property type="match status" value="1"/>
</dbReference>
<dbReference type="InterPro" id="IPR039768">
    <property type="entry name" value="Nmd3"/>
</dbReference>
<dbReference type="EMBL" id="JBEHCU010009989">
    <property type="protein sequence ID" value="KAL1378956.1"/>
    <property type="molecule type" value="Genomic_DNA"/>
</dbReference>
<dbReference type="SUPFAM" id="SSF52047">
    <property type="entry name" value="RNI-like"/>
    <property type="match status" value="2"/>
</dbReference>
<dbReference type="SMART" id="SM00256">
    <property type="entry name" value="FBOX"/>
    <property type="match status" value="1"/>
</dbReference>
<dbReference type="Gene3D" id="1.20.1280.50">
    <property type="match status" value="1"/>
</dbReference>
<dbReference type="PANTHER" id="PTHR12746">
    <property type="entry name" value="NONSENSE-MEDIATED MRNA DECAY PROTEIN 3"/>
    <property type="match status" value="1"/>
</dbReference>
<evidence type="ECO:0000259" key="1">
    <source>
        <dbReference type="PROSITE" id="PS50181"/>
    </source>
</evidence>
<organism evidence="2 3">
    <name type="scientific">Culex pipiens pipiens</name>
    <name type="common">Northern house mosquito</name>
    <dbReference type="NCBI Taxonomy" id="38569"/>
    <lineage>
        <taxon>Eukaryota</taxon>
        <taxon>Metazoa</taxon>
        <taxon>Ecdysozoa</taxon>
        <taxon>Arthropoda</taxon>
        <taxon>Hexapoda</taxon>
        <taxon>Insecta</taxon>
        <taxon>Pterygota</taxon>
        <taxon>Neoptera</taxon>
        <taxon>Endopterygota</taxon>
        <taxon>Diptera</taxon>
        <taxon>Nematocera</taxon>
        <taxon>Culicoidea</taxon>
        <taxon>Culicidae</taxon>
        <taxon>Culicinae</taxon>
        <taxon>Culicini</taxon>
        <taxon>Culex</taxon>
        <taxon>Culex</taxon>
    </lineage>
</organism>
<reference evidence="2 3" key="1">
    <citation type="submission" date="2024-05" db="EMBL/GenBank/DDBJ databases">
        <title>Culex pipiens pipiens assembly and annotation.</title>
        <authorList>
            <person name="Alout H."/>
            <person name="Durand T."/>
        </authorList>
    </citation>
    <scope>NUCLEOTIDE SEQUENCE [LARGE SCALE GENOMIC DNA]</scope>
    <source>
        <strain evidence="2">HA-2024</strain>
        <tissue evidence="2">Whole body</tissue>
    </source>
</reference>
<dbReference type="Pfam" id="PF12937">
    <property type="entry name" value="F-box-like"/>
    <property type="match status" value="1"/>
</dbReference>
<dbReference type="InterPro" id="IPR001810">
    <property type="entry name" value="F-box_dom"/>
</dbReference>
<protein>
    <recommendedName>
        <fullName evidence="1">F-box domain-containing protein</fullName>
    </recommendedName>
</protein>
<proteinExistence type="predicted"/>
<dbReference type="PROSITE" id="PS50181">
    <property type="entry name" value="FBOX"/>
    <property type="match status" value="1"/>
</dbReference>
<dbReference type="Pfam" id="PF24758">
    <property type="entry name" value="LRR_At5g56370"/>
    <property type="match status" value="1"/>
</dbReference>
<sequence>MNPPTAIEVPCNGPCRKRFHPAAVNMDQVTASLLLTSARPAGLLWLCPECHQRGELQPRSDSGTDLPPELWITIFRYLNTRSMLRVRSTCRCWKDIVDQNKCLRKDFSVGFEGKTMDEHFQPENLLQATQAVLFKSTITSVNGWWPLFGAELTNLHLSSCEIALPVLLGMLRHTPNLTSLGPGSINYASVEEVEIDFRLEKLEHLNCDEVFDIYERIFPRLRKLELSYEQEDDESVCRLLQSVQETLKFLFCEITPFMLEQMALMDRLRLTEAVVPIADGDQVVQLSRIQPTIEKFRATASNEALCKIARNLTNLKEISVVLEELENLEPTFPAEMPQLTLLHLEGLEEISLNLKHFKGANLINLKFELFRFTKDSLRTCLTNYPNLLELELGNCSLESWSDIFEARLESLRRLSLWNVKVAQNVMNVPRNLPCLNELKLSLCNISADMLVELLLRCPRLEKLAFNVMDTIDNEFVRGLGRFPQLKQLTIHYCAITYEALELIVENHSHLIVDIRSKYIPDTTLSMLNLESKKLLSVCLKRLKGLARPWTAVMPVKVTNSKKLISHDIHSNSYNYKYSYALDVVPISKGSLVFLGKKLHKTLGYISPITKEANAIHLIDPSGRVPSRRFATPSKWWFLMDVEIVRDNVKKKFPHAILELLLVKKYYDKSLRKQSRNWNANLTDVGALDTDIEADYNEFLEEDPEMR</sequence>
<dbReference type="Gene3D" id="3.80.10.10">
    <property type="entry name" value="Ribonuclease Inhibitor"/>
    <property type="match status" value="2"/>
</dbReference>
<dbReference type="AlphaFoldDB" id="A0ABD1CRA4"/>
<name>A0ABD1CRA4_CULPP</name>
<evidence type="ECO:0000313" key="3">
    <source>
        <dbReference type="Proteomes" id="UP001562425"/>
    </source>
</evidence>
<accession>A0ABD1CRA4</accession>
<comment type="caution">
    <text evidence="2">The sequence shown here is derived from an EMBL/GenBank/DDBJ whole genome shotgun (WGS) entry which is preliminary data.</text>
</comment>
<dbReference type="SUPFAM" id="SSF81383">
    <property type="entry name" value="F-box domain"/>
    <property type="match status" value="1"/>
</dbReference>
<feature type="domain" description="F-box" evidence="1">
    <location>
        <begin position="60"/>
        <end position="106"/>
    </location>
</feature>
<dbReference type="Proteomes" id="UP001562425">
    <property type="component" value="Unassembled WGS sequence"/>
</dbReference>
<dbReference type="InterPro" id="IPR032675">
    <property type="entry name" value="LRR_dom_sf"/>
</dbReference>
<dbReference type="InterPro" id="IPR055411">
    <property type="entry name" value="LRR_FXL15/At3g58940/PEG3-like"/>
</dbReference>
<dbReference type="CDD" id="cd09917">
    <property type="entry name" value="F-box_SF"/>
    <property type="match status" value="1"/>
</dbReference>
<dbReference type="InterPro" id="IPR036047">
    <property type="entry name" value="F-box-like_dom_sf"/>
</dbReference>
<evidence type="ECO:0000313" key="2">
    <source>
        <dbReference type="EMBL" id="KAL1378956.1"/>
    </source>
</evidence>